<dbReference type="EMBL" id="CAUOFW020006724">
    <property type="protein sequence ID" value="CAK9175971.1"/>
    <property type="molecule type" value="Genomic_DNA"/>
</dbReference>
<evidence type="ECO:0000256" key="4">
    <source>
        <dbReference type="ARBA" id="ARBA00023289"/>
    </source>
</evidence>
<evidence type="ECO:0000256" key="6">
    <source>
        <dbReference type="SAM" id="MobiDB-lite"/>
    </source>
</evidence>
<dbReference type="InterPro" id="IPR006121">
    <property type="entry name" value="HMA_dom"/>
</dbReference>
<proteinExistence type="inferred from homology"/>
<evidence type="ECO:0000256" key="2">
    <source>
        <dbReference type="ARBA" id="ARBA00022481"/>
    </source>
</evidence>
<sequence length="305" mass="32696">MAKTQGDDASEPLKYQTWALKVSIHCEGCRKKVKKILQSIDGVYTTEIDSQQQKVIVTGNVNAETLIKKLVQKGKHAELWPQNSANQEKKSGKSKKKKKQNDSKSSGNTSDAENNLADKTEHSAKDSASGKATESGQAEKKPENTQDGGDQSPAEEEEGGENEEAAPAGGNGGGGGNGGKKKKKKGKKSNTTNGEGANGGDAPAGTGSPMVTGELDPRTGPMNLSRPLPQEYPYPPSFYPPPVYGLSYNASYPSTSSSYYMPPRYAYTHDPRPYSYPPPPPPSDPIGTYNDDHEYDDDEGGCFIM</sequence>
<feature type="region of interest" description="Disordered" evidence="6">
    <location>
        <begin position="270"/>
        <end position="300"/>
    </location>
</feature>
<dbReference type="PANTHER" id="PTHR45868:SF80">
    <property type="entry name" value="F15K9.8-RELATED"/>
    <property type="match status" value="1"/>
</dbReference>
<organism evidence="8 9">
    <name type="scientific">Ilex paraguariensis</name>
    <name type="common">yerba mate</name>
    <dbReference type="NCBI Taxonomy" id="185542"/>
    <lineage>
        <taxon>Eukaryota</taxon>
        <taxon>Viridiplantae</taxon>
        <taxon>Streptophyta</taxon>
        <taxon>Embryophyta</taxon>
        <taxon>Tracheophyta</taxon>
        <taxon>Spermatophyta</taxon>
        <taxon>Magnoliopsida</taxon>
        <taxon>eudicotyledons</taxon>
        <taxon>Gunneridae</taxon>
        <taxon>Pentapetalae</taxon>
        <taxon>asterids</taxon>
        <taxon>campanulids</taxon>
        <taxon>Aquifoliales</taxon>
        <taxon>Aquifoliaceae</taxon>
        <taxon>Ilex</taxon>
    </lineage>
</organism>
<keyword evidence="2" id="KW-0488">Methylation</keyword>
<comment type="similarity">
    <text evidence="5">Belongs to the HIPP family.</text>
</comment>
<reference evidence="8 9" key="1">
    <citation type="submission" date="2024-02" db="EMBL/GenBank/DDBJ databases">
        <authorList>
            <person name="Vignale AGUSTIN F."/>
            <person name="Sosa J E."/>
            <person name="Modenutti C."/>
        </authorList>
    </citation>
    <scope>NUCLEOTIDE SEQUENCE [LARGE SCALE GENOMIC DNA]</scope>
</reference>
<comment type="caution">
    <text evidence="8">The sequence shown here is derived from an EMBL/GenBank/DDBJ whole genome shotgun (WGS) entry which is preliminary data.</text>
</comment>
<name>A0ABC8U2H6_9AQUA</name>
<comment type="subcellular location">
    <subcellularLocation>
        <location evidence="1">Membrane</location>
        <topology evidence="1">Peripheral membrane protein</topology>
    </subcellularLocation>
</comment>
<dbReference type="PANTHER" id="PTHR45868">
    <property type="entry name" value="HEAVY METAL-ASSOCIATED ISOPRENYLATED PLANT PROTEIN 33-RELATED"/>
    <property type="match status" value="1"/>
</dbReference>
<dbReference type="AlphaFoldDB" id="A0ABC8U2H6"/>
<protein>
    <recommendedName>
        <fullName evidence="7">HMA domain-containing protein</fullName>
    </recommendedName>
</protein>
<keyword evidence="4" id="KW-0449">Lipoprotein</keyword>
<dbReference type="FunFam" id="3.30.70.100:FF:000008">
    <property type="entry name" value="Copper transport protein ATOX1"/>
    <property type="match status" value="1"/>
</dbReference>
<keyword evidence="3" id="KW-0479">Metal-binding</keyword>
<evidence type="ECO:0000256" key="3">
    <source>
        <dbReference type="ARBA" id="ARBA00022723"/>
    </source>
</evidence>
<feature type="compositionally biased region" description="Basic residues" evidence="6">
    <location>
        <begin position="179"/>
        <end position="188"/>
    </location>
</feature>
<dbReference type="PROSITE" id="PS50846">
    <property type="entry name" value="HMA_2"/>
    <property type="match status" value="1"/>
</dbReference>
<feature type="compositionally biased region" description="Pro residues" evidence="6">
    <location>
        <begin position="274"/>
        <end position="284"/>
    </location>
</feature>
<keyword evidence="9" id="KW-1185">Reference proteome</keyword>
<evidence type="ECO:0000259" key="7">
    <source>
        <dbReference type="PROSITE" id="PS50846"/>
    </source>
</evidence>
<feature type="region of interest" description="Disordered" evidence="6">
    <location>
        <begin position="74"/>
        <end position="229"/>
    </location>
</feature>
<evidence type="ECO:0000313" key="9">
    <source>
        <dbReference type="Proteomes" id="UP001642360"/>
    </source>
</evidence>
<dbReference type="InterPro" id="IPR036163">
    <property type="entry name" value="HMA_dom_sf"/>
</dbReference>
<dbReference type="GO" id="GO:0016020">
    <property type="term" value="C:membrane"/>
    <property type="evidence" value="ECO:0007669"/>
    <property type="project" value="UniProtKB-SubCell"/>
</dbReference>
<feature type="compositionally biased region" description="Basic and acidic residues" evidence="6">
    <location>
        <begin position="116"/>
        <end position="125"/>
    </location>
</feature>
<evidence type="ECO:0000313" key="8">
    <source>
        <dbReference type="EMBL" id="CAK9175971.1"/>
    </source>
</evidence>
<dbReference type="CDD" id="cd00371">
    <property type="entry name" value="HMA"/>
    <property type="match status" value="1"/>
</dbReference>
<feature type="compositionally biased region" description="Acidic residues" evidence="6">
    <location>
        <begin position="153"/>
        <end position="164"/>
    </location>
</feature>
<evidence type="ECO:0000256" key="5">
    <source>
        <dbReference type="ARBA" id="ARBA00024045"/>
    </source>
</evidence>
<dbReference type="Gene3D" id="3.30.70.100">
    <property type="match status" value="1"/>
</dbReference>
<dbReference type="Proteomes" id="UP001642360">
    <property type="component" value="Unassembled WGS sequence"/>
</dbReference>
<feature type="compositionally biased region" description="Gly residues" evidence="6">
    <location>
        <begin position="169"/>
        <end position="178"/>
    </location>
</feature>
<dbReference type="GO" id="GO:0009626">
    <property type="term" value="P:plant-type hypersensitive response"/>
    <property type="evidence" value="ECO:0007669"/>
    <property type="project" value="UniProtKB-KW"/>
</dbReference>
<dbReference type="GO" id="GO:0046872">
    <property type="term" value="F:metal ion binding"/>
    <property type="evidence" value="ECO:0007669"/>
    <property type="project" value="UniProtKB-KW"/>
</dbReference>
<evidence type="ECO:0000256" key="1">
    <source>
        <dbReference type="ARBA" id="ARBA00004170"/>
    </source>
</evidence>
<keyword evidence="4" id="KW-0636">Prenylation</keyword>
<gene>
    <name evidence="8" type="ORF">ILEXP_LOCUS45796</name>
</gene>
<dbReference type="Pfam" id="PF00403">
    <property type="entry name" value="HMA"/>
    <property type="match status" value="1"/>
</dbReference>
<feature type="domain" description="HMA" evidence="7">
    <location>
        <begin position="15"/>
        <end position="78"/>
    </location>
</feature>
<accession>A0ABC8U2H6</accession>
<dbReference type="SUPFAM" id="SSF55008">
    <property type="entry name" value="HMA, heavy metal-associated domain"/>
    <property type="match status" value="1"/>
</dbReference>